<evidence type="ECO:0000313" key="6">
    <source>
        <dbReference type="Proteomes" id="UP000266340"/>
    </source>
</evidence>
<accession>A0A398CYD7</accession>
<dbReference type="Gene3D" id="3.40.190.10">
    <property type="entry name" value="Periplasmic binding protein-like II"/>
    <property type="match status" value="1"/>
</dbReference>
<dbReference type="GO" id="GO:0055052">
    <property type="term" value="C:ATP-binding cassette (ABC) transporter complex, substrate-binding subunit-containing"/>
    <property type="evidence" value="ECO:0007669"/>
    <property type="project" value="TreeGrafter"/>
</dbReference>
<dbReference type="GO" id="GO:1901982">
    <property type="term" value="F:maltose binding"/>
    <property type="evidence" value="ECO:0007669"/>
    <property type="project" value="TreeGrafter"/>
</dbReference>
<dbReference type="EMBL" id="QXJM01000027">
    <property type="protein sequence ID" value="RIE04241.1"/>
    <property type="molecule type" value="Genomic_DNA"/>
</dbReference>
<feature type="chain" id="PRO_5039465031" evidence="4">
    <location>
        <begin position="22"/>
        <end position="438"/>
    </location>
</feature>
<sequence>MTRRKFALLFLLLGFMTLVLAPWATAPSAIVLPRTEPDNGTVVSAAPNLNNDPVRIRVSVGLDEQEFDQLQEQNAGWSTRHPDIQVELSRVEPEDAYRAFKESSRLGEAADVMLLQNEWVREYAASGYLLTADAAFVGEALAEQFDALTASLKWNGYIWGVPRDFDPYVLVWNREALRKVLGDEATVPLTLQQWTALTAKASESGEGISWLAISNRDPFAILSWLESATGIRTDSVWENKNGPWSSEPWATALSLLNHAKEGIAFGQDASFVERQLLEEKALIGLLPNSEAVKLTERDLTSRSSGVKLIVDRSRWKLPFVWPRGRSYVVSSGTEAEDAARQWIVGMTGTENQLLNEKQFAKLPVYRSLFRTGTSLHGLLPEDSANSFPYQAPVMNGPELPERLDRLSELWYGFAASGLTADEWISRWSEESADFQLND</sequence>
<evidence type="ECO:0000256" key="3">
    <source>
        <dbReference type="ARBA" id="ARBA00022729"/>
    </source>
</evidence>
<evidence type="ECO:0000313" key="5">
    <source>
        <dbReference type="EMBL" id="RIE04241.1"/>
    </source>
</evidence>
<evidence type="ECO:0000256" key="2">
    <source>
        <dbReference type="ARBA" id="ARBA00022448"/>
    </source>
</evidence>
<name>A0A398CYD7_9BACL</name>
<comment type="caution">
    <text evidence="5">The sequence shown here is derived from an EMBL/GenBank/DDBJ whole genome shotgun (WGS) entry which is preliminary data.</text>
</comment>
<dbReference type="Proteomes" id="UP000266340">
    <property type="component" value="Unassembled WGS sequence"/>
</dbReference>
<proteinExistence type="inferred from homology"/>
<keyword evidence="2" id="KW-0813">Transport</keyword>
<reference evidence="5 6" key="1">
    <citation type="submission" date="2018-09" db="EMBL/GenBank/DDBJ databases">
        <title>Cohnella cavernae sp. nov., isolated from a karst cave.</title>
        <authorList>
            <person name="Zhu H."/>
        </authorList>
    </citation>
    <scope>NUCLEOTIDE SEQUENCE [LARGE SCALE GENOMIC DNA]</scope>
    <source>
        <strain evidence="5 6">K2E09-144</strain>
    </source>
</reference>
<dbReference type="GO" id="GO:0042956">
    <property type="term" value="P:maltodextrin transmembrane transport"/>
    <property type="evidence" value="ECO:0007669"/>
    <property type="project" value="TreeGrafter"/>
</dbReference>
<dbReference type="AlphaFoldDB" id="A0A398CYD7"/>
<organism evidence="5 6">
    <name type="scientific">Cohnella faecalis</name>
    <dbReference type="NCBI Taxonomy" id="2315694"/>
    <lineage>
        <taxon>Bacteria</taxon>
        <taxon>Bacillati</taxon>
        <taxon>Bacillota</taxon>
        <taxon>Bacilli</taxon>
        <taxon>Bacillales</taxon>
        <taxon>Paenibacillaceae</taxon>
        <taxon>Cohnella</taxon>
    </lineage>
</organism>
<evidence type="ECO:0000256" key="4">
    <source>
        <dbReference type="SAM" id="SignalP"/>
    </source>
</evidence>
<keyword evidence="6" id="KW-1185">Reference proteome</keyword>
<dbReference type="PANTHER" id="PTHR30061">
    <property type="entry name" value="MALTOSE-BINDING PERIPLASMIC PROTEIN"/>
    <property type="match status" value="1"/>
</dbReference>
<evidence type="ECO:0000256" key="1">
    <source>
        <dbReference type="ARBA" id="ARBA00008520"/>
    </source>
</evidence>
<protein>
    <submittedName>
        <fullName evidence="5">Extracellular solute-binding protein</fullName>
    </submittedName>
</protein>
<dbReference type="Pfam" id="PF01547">
    <property type="entry name" value="SBP_bac_1"/>
    <property type="match status" value="1"/>
</dbReference>
<dbReference type="RefSeq" id="WP_119148284.1">
    <property type="nucleotide sequence ID" value="NZ_JBHSOV010000042.1"/>
</dbReference>
<keyword evidence="3 4" id="KW-0732">Signal</keyword>
<dbReference type="PANTHER" id="PTHR30061:SF50">
    <property type="entry name" value="MALTOSE_MALTODEXTRIN-BINDING PERIPLASMIC PROTEIN"/>
    <property type="match status" value="1"/>
</dbReference>
<gene>
    <name evidence="5" type="ORF">D3H35_06390</name>
</gene>
<feature type="signal peptide" evidence="4">
    <location>
        <begin position="1"/>
        <end position="21"/>
    </location>
</feature>
<dbReference type="InterPro" id="IPR006059">
    <property type="entry name" value="SBP"/>
</dbReference>
<dbReference type="OrthoDB" id="2585476at2"/>
<dbReference type="GO" id="GO:0015768">
    <property type="term" value="P:maltose transport"/>
    <property type="evidence" value="ECO:0007669"/>
    <property type="project" value="TreeGrafter"/>
</dbReference>
<comment type="similarity">
    <text evidence="1">Belongs to the bacterial solute-binding protein 1 family.</text>
</comment>
<dbReference type="SUPFAM" id="SSF53850">
    <property type="entry name" value="Periplasmic binding protein-like II"/>
    <property type="match status" value="1"/>
</dbReference>